<dbReference type="Gene3D" id="3.60.15.10">
    <property type="entry name" value="Ribonuclease Z/Hydroxyacylglutathione hydrolase-like"/>
    <property type="match status" value="1"/>
</dbReference>
<accession>L7VVJ7</accession>
<organism evidence="2">
    <name type="scientific">uncultured bacterium A1Q1_fos_550</name>
    <dbReference type="NCBI Taxonomy" id="1256583"/>
    <lineage>
        <taxon>Bacteria</taxon>
        <taxon>environmental samples</taxon>
    </lineage>
</organism>
<protein>
    <submittedName>
        <fullName evidence="2">Metal-dependent hydrolases of the beta-lactamase superfamily I</fullName>
    </submittedName>
</protein>
<dbReference type="SUPFAM" id="SSF56281">
    <property type="entry name" value="Metallo-hydrolase/oxidoreductase"/>
    <property type="match status" value="1"/>
</dbReference>
<dbReference type="AlphaFoldDB" id="L7VVJ7"/>
<dbReference type="Pfam" id="PF12706">
    <property type="entry name" value="Lactamase_B_2"/>
    <property type="match status" value="1"/>
</dbReference>
<dbReference type="InterPro" id="IPR001279">
    <property type="entry name" value="Metallo-B-lactamas"/>
</dbReference>
<dbReference type="GO" id="GO:0016787">
    <property type="term" value="F:hydrolase activity"/>
    <property type="evidence" value="ECO:0007669"/>
    <property type="project" value="UniProtKB-KW"/>
</dbReference>
<evidence type="ECO:0000313" key="2">
    <source>
        <dbReference type="EMBL" id="AGC71534.1"/>
    </source>
</evidence>
<keyword evidence="2" id="KW-0378">Hydrolase</keyword>
<dbReference type="EMBL" id="JX649875">
    <property type="protein sequence ID" value="AGC71534.1"/>
    <property type="molecule type" value="Genomic_DNA"/>
</dbReference>
<reference evidence="2" key="1">
    <citation type="submission" date="2012-09" db="EMBL/GenBank/DDBJ databases">
        <title>Metagenomic Characterization of a Microbial Community in Wastewater Detects High Levels of Antibiotic Resistance.</title>
        <authorList>
            <person name="Abrams M."/>
            <person name="Caldwell A."/>
            <person name="Vandaei E."/>
            <person name="Lee W."/>
            <person name="Perrott J."/>
            <person name="Khan S.Y."/>
            <person name="Ta J."/>
            <person name="Romero D."/>
            <person name="Nguyen V."/>
            <person name="Pourmand N."/>
            <person name="Ouverney C.C."/>
        </authorList>
    </citation>
    <scope>NUCLEOTIDE SEQUENCE</scope>
</reference>
<dbReference type="SMART" id="SM00849">
    <property type="entry name" value="Lactamase_B"/>
    <property type="match status" value="1"/>
</dbReference>
<dbReference type="InterPro" id="IPR052533">
    <property type="entry name" value="WalJ/YycJ-like"/>
</dbReference>
<dbReference type="PANTHER" id="PTHR47619">
    <property type="entry name" value="METALLO-HYDROLASE YYCJ-RELATED"/>
    <property type="match status" value="1"/>
</dbReference>
<name>L7VVJ7_9BACT</name>
<proteinExistence type="predicted"/>
<feature type="domain" description="Metallo-beta-lactamase" evidence="1">
    <location>
        <begin position="12"/>
        <end position="191"/>
    </location>
</feature>
<dbReference type="InterPro" id="IPR036866">
    <property type="entry name" value="RibonucZ/Hydroxyglut_hydro"/>
</dbReference>
<sequence length="258" mass="27524">MLRFRSLASGSSGNATLVEARSGTGVTRLLVDCGLGIRVLERRLAVAGLRCADIDALFITHEHSDHVGCARALALRERIPVWMSEGTWTARGALDYDGLLNIATDTGVIEFGHLQLRPFAVPHDAREPLQLSCTDGARRLGVLTDLGHAPPSVLASLHGCHALLLECNHEPDLLERSAYPPLLKRRVGGDHGHLANAQAADILQSLRHDGLTEVAAAHLSRKNNHPDLARAALSGVLGCQPADIRVADATEGTGWIGV</sequence>
<dbReference type="PANTHER" id="PTHR47619:SF1">
    <property type="entry name" value="EXODEOXYRIBONUCLEASE WALJ"/>
    <property type="match status" value="1"/>
</dbReference>
<evidence type="ECO:0000259" key="1">
    <source>
        <dbReference type="SMART" id="SM00849"/>
    </source>
</evidence>